<dbReference type="PANTHER" id="PTHR24412">
    <property type="entry name" value="KELCH PROTEIN"/>
    <property type="match status" value="1"/>
</dbReference>
<feature type="domain" description="BTB" evidence="8">
    <location>
        <begin position="41"/>
        <end position="108"/>
    </location>
</feature>
<dbReference type="KEGG" id="api:100572683"/>
<evidence type="ECO:0000256" key="3">
    <source>
        <dbReference type="ARBA" id="ARBA00022441"/>
    </source>
</evidence>
<evidence type="ECO:0000256" key="1">
    <source>
        <dbReference type="ARBA" id="ARBA00004906"/>
    </source>
</evidence>
<dbReference type="InterPro" id="IPR000210">
    <property type="entry name" value="BTB/POZ_dom"/>
</dbReference>
<keyword evidence="3" id="KW-0880">Kelch repeat</keyword>
<dbReference type="PIRSF" id="PIRSF037037">
    <property type="entry name" value="Kelch-like_protein_gigaxonin"/>
    <property type="match status" value="1"/>
</dbReference>
<dbReference type="Proteomes" id="UP000007819">
    <property type="component" value="Chromosome X"/>
</dbReference>
<evidence type="ECO:0000256" key="2">
    <source>
        <dbReference type="ARBA" id="ARBA00013699"/>
    </source>
</evidence>
<dbReference type="SMART" id="SM00875">
    <property type="entry name" value="BACK"/>
    <property type="match status" value="1"/>
</dbReference>
<proteinExistence type="predicted"/>
<evidence type="ECO:0000256" key="6">
    <source>
        <dbReference type="ARBA" id="ARBA00023203"/>
    </source>
</evidence>
<sequence>MQNTNQRPESRNCNPSKIYKKSCFLDMYKGFQTLLIGDSFCDVKLKTDDQKIITAHKVVLSAASPYFRAIFTNRAERNHDLVAIRNVDYTALQLLIHFIYSGKIVVTNENVQDLLTAVNILQLYEVKEACCDFLQSQLFPTNCIGINAIADLHSCTKLRKISELYILQHFSEVIGGNEFLSSSSEQVINLISSDKLIVPSEEKVFESVITWVKYDLDSRQCILPQLMEHVRLALTSNDYIKKKVAKDPLIKKCLECKRYVFEALKTLKGEELIPQSIGNKPRNEDKVILVVGGIEFGLSKTLEYFDPMTEQWHCGPELITKHRRHSLVVIQDNLVFDVGGYEVGLSPYRCVHMLDITENPPRWQLSDDMLIERQFLGVGVINDNIYAVGGSNDRNGDLKSAEVFDFNTKKWRMISSMNTLRSSFTVGVLNDLLYVVGGFDQSLQALDTVECYNPSTDMWTPVANMRERRSCAGVGVLNGELYVVSGRNGSNLLSSVEKYRPSTGVWTTIADILLPRKFADVVALNGLLYVVGGMNNSSVLNSVECYNPNTNTWATVTAKMNMDRCSAGVVVINRPKHFTIC</sequence>
<dbReference type="GeneID" id="100572683"/>
<dbReference type="Pfam" id="PF01344">
    <property type="entry name" value="Kelch_1"/>
    <property type="match status" value="1"/>
</dbReference>
<keyword evidence="6" id="KW-0009">Actin-binding</keyword>
<keyword evidence="10" id="KW-1185">Reference proteome</keyword>
<dbReference type="InterPro" id="IPR011043">
    <property type="entry name" value="Gal_Oxase/kelch_b-propeller"/>
</dbReference>
<dbReference type="InterPro" id="IPR011333">
    <property type="entry name" value="SKP1/BTB/POZ_sf"/>
</dbReference>
<dbReference type="InterPro" id="IPR011705">
    <property type="entry name" value="BACK"/>
</dbReference>
<accession>A0A8R2D378</accession>
<dbReference type="SUPFAM" id="SSF54695">
    <property type="entry name" value="POZ domain"/>
    <property type="match status" value="1"/>
</dbReference>
<dbReference type="Gene3D" id="1.25.40.420">
    <property type="match status" value="1"/>
</dbReference>
<dbReference type="AlphaFoldDB" id="A0A8R2D378"/>
<dbReference type="FunFam" id="1.25.40.420:FF:000001">
    <property type="entry name" value="Kelch-like family member 12"/>
    <property type="match status" value="1"/>
</dbReference>
<dbReference type="Pfam" id="PF07707">
    <property type="entry name" value="BACK"/>
    <property type="match status" value="1"/>
</dbReference>
<evidence type="ECO:0000256" key="7">
    <source>
        <dbReference type="ARBA" id="ARBA00043912"/>
    </source>
</evidence>
<name>A0A8R2D378_ACYPI</name>
<organism evidence="9 10">
    <name type="scientific">Acyrthosiphon pisum</name>
    <name type="common">Pea aphid</name>
    <dbReference type="NCBI Taxonomy" id="7029"/>
    <lineage>
        <taxon>Eukaryota</taxon>
        <taxon>Metazoa</taxon>
        <taxon>Ecdysozoa</taxon>
        <taxon>Arthropoda</taxon>
        <taxon>Hexapoda</taxon>
        <taxon>Insecta</taxon>
        <taxon>Pterygota</taxon>
        <taxon>Neoptera</taxon>
        <taxon>Paraneoptera</taxon>
        <taxon>Hemiptera</taxon>
        <taxon>Sternorrhyncha</taxon>
        <taxon>Aphidomorpha</taxon>
        <taxon>Aphidoidea</taxon>
        <taxon>Aphididae</taxon>
        <taxon>Macrosiphini</taxon>
        <taxon>Acyrthosiphon</taxon>
    </lineage>
</organism>
<dbReference type="SUPFAM" id="SSF50965">
    <property type="entry name" value="Galactose oxidase, central domain"/>
    <property type="match status" value="2"/>
</dbReference>
<dbReference type="Gene3D" id="3.30.710.10">
    <property type="entry name" value="Potassium Channel Kv1.1, Chain A"/>
    <property type="match status" value="1"/>
</dbReference>
<evidence type="ECO:0000256" key="5">
    <source>
        <dbReference type="ARBA" id="ARBA00022786"/>
    </source>
</evidence>
<reference evidence="9" key="2">
    <citation type="submission" date="2022-06" db="UniProtKB">
        <authorList>
            <consortium name="EnsemblMetazoa"/>
        </authorList>
    </citation>
    <scope>IDENTIFICATION</scope>
</reference>
<comment type="function">
    <text evidence="7">Probable substrate-specific adapter of an E3 ubiquitin-protein ligase complex which mediates the ubiquitination and subsequent proteasomal degradation of target proteins. May have a role in synapse differentiation and growth.</text>
</comment>
<dbReference type="SMART" id="SM00225">
    <property type="entry name" value="BTB"/>
    <property type="match status" value="1"/>
</dbReference>
<comment type="pathway">
    <text evidence="1">Protein modification; protein ubiquitination.</text>
</comment>
<evidence type="ECO:0000256" key="4">
    <source>
        <dbReference type="ARBA" id="ARBA00022737"/>
    </source>
</evidence>
<dbReference type="PANTHER" id="PTHR24412:SF466">
    <property type="entry name" value="RING CANAL KELCH PROTEIN"/>
    <property type="match status" value="1"/>
</dbReference>
<protein>
    <recommendedName>
        <fullName evidence="2">Kelch-like protein diablo</fullName>
    </recommendedName>
</protein>
<dbReference type="PROSITE" id="PS50097">
    <property type="entry name" value="BTB"/>
    <property type="match status" value="1"/>
</dbReference>
<evidence type="ECO:0000313" key="9">
    <source>
        <dbReference type="EnsemblMetazoa" id="XP_016657520.1"/>
    </source>
</evidence>
<dbReference type="InterPro" id="IPR006652">
    <property type="entry name" value="Kelch_1"/>
</dbReference>
<dbReference type="GO" id="GO:0003779">
    <property type="term" value="F:actin binding"/>
    <property type="evidence" value="ECO:0007669"/>
    <property type="project" value="UniProtKB-KW"/>
</dbReference>
<evidence type="ECO:0000313" key="10">
    <source>
        <dbReference type="Proteomes" id="UP000007819"/>
    </source>
</evidence>
<dbReference type="InterPro" id="IPR015915">
    <property type="entry name" value="Kelch-typ_b-propeller"/>
</dbReference>
<keyword evidence="4" id="KW-0677">Repeat</keyword>
<dbReference type="EnsemblMetazoa" id="XM_016802031.1">
    <property type="protein sequence ID" value="XP_016657520.1"/>
    <property type="gene ID" value="LOC100572683"/>
</dbReference>
<reference evidence="10" key="1">
    <citation type="submission" date="2010-06" db="EMBL/GenBank/DDBJ databases">
        <authorList>
            <person name="Jiang H."/>
            <person name="Abraham K."/>
            <person name="Ali S."/>
            <person name="Alsbrooks S.L."/>
            <person name="Anim B.N."/>
            <person name="Anosike U.S."/>
            <person name="Attaway T."/>
            <person name="Bandaranaike D.P."/>
            <person name="Battles P.K."/>
            <person name="Bell S.N."/>
            <person name="Bell A.V."/>
            <person name="Beltran B."/>
            <person name="Bickham C."/>
            <person name="Bustamante Y."/>
            <person name="Caleb T."/>
            <person name="Canada A."/>
            <person name="Cardenas V."/>
            <person name="Carter K."/>
            <person name="Chacko J."/>
            <person name="Chandrabose M.N."/>
            <person name="Chavez D."/>
            <person name="Chavez A."/>
            <person name="Chen L."/>
            <person name="Chu H.-S."/>
            <person name="Claassen K.J."/>
            <person name="Cockrell R."/>
            <person name="Collins M."/>
            <person name="Cooper J.A."/>
            <person name="Cree A."/>
            <person name="Curry S.M."/>
            <person name="Da Y."/>
            <person name="Dao M.D."/>
            <person name="Das B."/>
            <person name="Davila M.-L."/>
            <person name="Davy-Carroll L."/>
            <person name="Denson S."/>
            <person name="Dinh H."/>
            <person name="Ebong V.E."/>
            <person name="Edwards J.R."/>
            <person name="Egan A."/>
            <person name="El-Daye J."/>
            <person name="Escobedo L."/>
            <person name="Fernandez S."/>
            <person name="Fernando P.R."/>
            <person name="Flagg N."/>
            <person name="Forbes L.D."/>
            <person name="Fowler R.G."/>
            <person name="Fu Q."/>
            <person name="Gabisi R.A."/>
            <person name="Ganer J."/>
            <person name="Garbino Pronczuk A."/>
            <person name="Garcia R.M."/>
            <person name="Garner T."/>
            <person name="Garrett T.E."/>
            <person name="Gonzalez D.A."/>
            <person name="Hamid H."/>
            <person name="Hawkins E.S."/>
            <person name="Hirani K."/>
            <person name="Hogues M.E."/>
            <person name="Hollins B."/>
            <person name="Hsiao C.-H."/>
            <person name="Jabil R."/>
            <person name="James M.L."/>
            <person name="Jhangiani S.N."/>
            <person name="Johnson B."/>
            <person name="Johnson Q."/>
            <person name="Joshi V."/>
            <person name="Kalu J.B."/>
            <person name="Kam C."/>
            <person name="Kashfia A."/>
            <person name="Keebler J."/>
            <person name="Kisamo H."/>
            <person name="Kovar C.L."/>
            <person name="Lago L.A."/>
            <person name="Lai C.-Y."/>
            <person name="Laidlaw J."/>
            <person name="Lara F."/>
            <person name="Le T.-K."/>
            <person name="Lee S.L."/>
            <person name="Legall F.H."/>
            <person name="Lemon S.J."/>
            <person name="Lewis L.R."/>
            <person name="Li B."/>
            <person name="Liu Y."/>
            <person name="Liu Y.-S."/>
            <person name="Lopez J."/>
            <person name="Lozado R.J."/>
            <person name="Lu J."/>
            <person name="Madu R.C."/>
            <person name="Maheshwari M."/>
            <person name="Maheshwari R."/>
            <person name="Malloy K."/>
            <person name="Martinez E."/>
            <person name="Mathew T."/>
            <person name="Mercado I.C."/>
            <person name="Mercado C."/>
            <person name="Meyer B."/>
            <person name="Montgomery K."/>
            <person name="Morgan M.B."/>
            <person name="Munidasa M."/>
            <person name="Nazareth L.V."/>
            <person name="Nelson J."/>
            <person name="Ng B.M."/>
            <person name="Nguyen N.B."/>
            <person name="Nguyen P.Q."/>
            <person name="Nguyen T."/>
            <person name="Obregon M."/>
            <person name="Okwuonu G.O."/>
            <person name="Onwere C.G."/>
            <person name="Orozco G."/>
            <person name="Parra A."/>
            <person name="Patel S."/>
            <person name="Patil S."/>
            <person name="Perez A."/>
            <person name="Perez Y."/>
            <person name="Pham C."/>
            <person name="Primus E.L."/>
            <person name="Pu L.-L."/>
            <person name="Puazo M."/>
            <person name="Qin X."/>
            <person name="Quiroz J.B."/>
            <person name="Reese J."/>
            <person name="Richards S."/>
            <person name="Rives C.M."/>
            <person name="Robberts R."/>
            <person name="Ruiz S.J."/>
            <person name="Ruiz M.J."/>
            <person name="Santibanez J."/>
            <person name="Schneider B.W."/>
            <person name="Sisson I."/>
            <person name="Smith M."/>
            <person name="Sodergren E."/>
            <person name="Song X.-Z."/>
            <person name="Song B.B."/>
            <person name="Summersgill H."/>
            <person name="Thelus R."/>
            <person name="Thornton R.D."/>
            <person name="Trejos Z.Y."/>
            <person name="Usmani K."/>
            <person name="Vattathil S."/>
            <person name="Villasana D."/>
            <person name="Walker D.L."/>
            <person name="Wang S."/>
            <person name="Wang K."/>
            <person name="White C.S."/>
            <person name="Williams A.C."/>
            <person name="Williamson J."/>
            <person name="Wilson K."/>
            <person name="Woghiren I.O."/>
            <person name="Woodworth J.R."/>
            <person name="Worley K.C."/>
            <person name="Wright R.A."/>
            <person name="Wu W."/>
            <person name="Young L."/>
            <person name="Zhang L."/>
            <person name="Zhang J."/>
            <person name="Zhu Y."/>
            <person name="Muzny D.M."/>
            <person name="Weinstock G."/>
            <person name="Gibbs R.A."/>
        </authorList>
    </citation>
    <scope>NUCLEOTIDE SEQUENCE [LARGE SCALE GENOMIC DNA]</scope>
    <source>
        <strain evidence="10">LSR1</strain>
    </source>
</reference>
<dbReference type="EnsemblMetazoa" id="XM_016802032.2">
    <property type="protein sequence ID" value="XP_016657521.1"/>
    <property type="gene ID" value="LOC100572683"/>
</dbReference>
<dbReference type="InterPro" id="IPR017096">
    <property type="entry name" value="BTB-kelch_protein"/>
</dbReference>
<keyword evidence="5" id="KW-0833">Ubl conjugation pathway</keyword>
<dbReference type="SMART" id="SM00612">
    <property type="entry name" value="Kelch"/>
    <property type="match status" value="5"/>
</dbReference>
<dbReference type="OrthoDB" id="45365at2759"/>
<evidence type="ECO:0000259" key="8">
    <source>
        <dbReference type="PROSITE" id="PS50097"/>
    </source>
</evidence>
<dbReference type="Pfam" id="PF00651">
    <property type="entry name" value="BTB"/>
    <property type="match status" value="1"/>
</dbReference>
<dbReference type="Gene3D" id="2.120.10.80">
    <property type="entry name" value="Kelch-type beta propeller"/>
    <property type="match status" value="1"/>
</dbReference>
<dbReference type="RefSeq" id="XP_016657521.1">
    <property type="nucleotide sequence ID" value="XM_016802032.1"/>
</dbReference>
<dbReference type="Pfam" id="PF24681">
    <property type="entry name" value="Kelch_KLHDC2_KLHL20_DRC7"/>
    <property type="match status" value="1"/>
</dbReference>
<dbReference type="RefSeq" id="XP_016657520.1">
    <property type="nucleotide sequence ID" value="XM_016802031.1"/>
</dbReference>